<comment type="caution">
    <text evidence="1">The sequence shown here is derived from an EMBL/GenBank/DDBJ whole genome shotgun (WGS) entry which is preliminary data.</text>
</comment>
<evidence type="ECO:0008006" key="3">
    <source>
        <dbReference type="Google" id="ProtNLM"/>
    </source>
</evidence>
<proteinExistence type="predicted"/>
<dbReference type="EMBL" id="JAEDXU010000001">
    <property type="protein sequence ID" value="MBP1044849.1"/>
    <property type="molecule type" value="Genomic_DNA"/>
</dbReference>
<dbReference type="RefSeq" id="WP_209555646.1">
    <property type="nucleotide sequence ID" value="NZ_JAEDXU010000001.1"/>
</dbReference>
<sequence>MADKDILPIDELMFSGKWEAEEKTIVRSYLDASIQIVKNAGAFDKNSKILPLVLSSMVMYLMEHRGEATDAQSVASFPLSIQALVNSIKYSIGESDE</sequence>
<dbReference type="Proteomes" id="UP000673375">
    <property type="component" value="Unassembled WGS sequence"/>
</dbReference>
<organism evidence="1 2">
    <name type="scientific">Enterococcus larvae</name>
    <dbReference type="NCBI Taxonomy" id="2794352"/>
    <lineage>
        <taxon>Bacteria</taxon>
        <taxon>Bacillati</taxon>
        <taxon>Bacillota</taxon>
        <taxon>Bacilli</taxon>
        <taxon>Lactobacillales</taxon>
        <taxon>Enterococcaceae</taxon>
        <taxon>Enterococcus</taxon>
    </lineage>
</organism>
<protein>
    <recommendedName>
        <fullName evidence="3">Phage gp6-like head-tail connector protein</fullName>
    </recommendedName>
</protein>
<reference evidence="1 2" key="1">
    <citation type="submission" date="2020-12" db="EMBL/GenBank/DDBJ databases">
        <title>Vagococcus allomyrinae sp. nov. and Enterococcus lavae sp. nov., isolated from the larvae of Allomyrina dichotoma.</title>
        <authorList>
            <person name="Lee S.D."/>
        </authorList>
    </citation>
    <scope>NUCLEOTIDE SEQUENCE [LARGE SCALE GENOMIC DNA]</scope>
    <source>
        <strain evidence="1 2">BWM-S5</strain>
    </source>
</reference>
<gene>
    <name evidence="1" type="ORF">I6N96_01050</name>
</gene>
<keyword evidence="2" id="KW-1185">Reference proteome</keyword>
<name>A0ABS4CE35_9ENTE</name>
<accession>A0ABS4CE35</accession>
<evidence type="ECO:0000313" key="1">
    <source>
        <dbReference type="EMBL" id="MBP1044849.1"/>
    </source>
</evidence>
<evidence type="ECO:0000313" key="2">
    <source>
        <dbReference type="Proteomes" id="UP000673375"/>
    </source>
</evidence>